<dbReference type="InterPro" id="IPR016187">
    <property type="entry name" value="CTDL_fold"/>
</dbReference>
<dbReference type="PANTHER" id="PTHR43397">
    <property type="entry name" value="ERGOTHIONEINE BIOSYNTHESIS PROTEIN 1"/>
    <property type="match status" value="1"/>
</dbReference>
<dbReference type="InterPro" id="IPR035094">
    <property type="entry name" value="EgtD"/>
</dbReference>
<accession>A0A154VYE5</accession>
<evidence type="ECO:0000259" key="8">
    <source>
        <dbReference type="Pfam" id="PF12867"/>
    </source>
</evidence>
<evidence type="ECO:0000256" key="3">
    <source>
        <dbReference type="ARBA" id="ARBA00023002"/>
    </source>
</evidence>
<gene>
    <name evidence="9" type="ORF">AUP43_10950</name>
</gene>
<dbReference type="Gene3D" id="3.90.1580.10">
    <property type="entry name" value="paralog of FGE (formylglycine-generating enzyme)"/>
    <property type="match status" value="1"/>
</dbReference>
<dbReference type="Gene3D" id="3.40.50.150">
    <property type="entry name" value="Vaccinia Virus protein VP39"/>
    <property type="match status" value="1"/>
</dbReference>
<dbReference type="InterPro" id="IPR034660">
    <property type="entry name" value="DinB/YfiT-like"/>
</dbReference>
<evidence type="ECO:0000313" key="9">
    <source>
        <dbReference type="EMBL" id="KZD06354.1"/>
    </source>
</evidence>
<evidence type="ECO:0000256" key="5">
    <source>
        <dbReference type="ARBA" id="ARBA00037882"/>
    </source>
</evidence>
<dbReference type="InterPro" id="IPR051128">
    <property type="entry name" value="EgtD_Methyltrsf_superfamily"/>
</dbReference>
<dbReference type="GO" id="GO:0032259">
    <property type="term" value="P:methylation"/>
    <property type="evidence" value="ECO:0007669"/>
    <property type="project" value="UniProtKB-KW"/>
</dbReference>
<dbReference type="PANTHER" id="PTHR43397:SF1">
    <property type="entry name" value="ERGOTHIONEINE BIOSYNTHESIS PROTEIN 1"/>
    <property type="match status" value="1"/>
</dbReference>
<evidence type="ECO:0000256" key="4">
    <source>
        <dbReference type="ARBA" id="ARBA00023004"/>
    </source>
</evidence>
<dbReference type="InterPro" id="IPR019257">
    <property type="entry name" value="MeTrfase_dom"/>
</dbReference>
<keyword evidence="1 9" id="KW-0489">Methyltransferase</keyword>
<comment type="caution">
    <text evidence="9">The sequence shown here is derived from an EMBL/GenBank/DDBJ whole genome shotgun (WGS) entry which is preliminary data.</text>
</comment>
<dbReference type="OrthoDB" id="9768004at2"/>
<dbReference type="Pfam" id="PF03781">
    <property type="entry name" value="FGE-sulfatase"/>
    <property type="match status" value="2"/>
</dbReference>
<comment type="pathway">
    <text evidence="5">Amino-acid biosynthesis; ergothioneine biosynthesis.</text>
</comment>
<dbReference type="InterPro" id="IPR029063">
    <property type="entry name" value="SAM-dependent_MTases_sf"/>
</dbReference>
<protein>
    <submittedName>
        <fullName evidence="9">Methyltransferase</fullName>
    </submittedName>
</protein>
<evidence type="ECO:0000313" key="10">
    <source>
        <dbReference type="Proteomes" id="UP000076400"/>
    </source>
</evidence>
<keyword evidence="10" id="KW-1185">Reference proteome</keyword>
<dbReference type="Pfam" id="PF10017">
    <property type="entry name" value="Methyltransf_33"/>
    <property type="match status" value="1"/>
</dbReference>
<dbReference type="SUPFAM" id="SSF56436">
    <property type="entry name" value="C-type lectin-like"/>
    <property type="match status" value="1"/>
</dbReference>
<evidence type="ECO:0000259" key="6">
    <source>
        <dbReference type="Pfam" id="PF03781"/>
    </source>
</evidence>
<keyword evidence="3" id="KW-0560">Oxidoreductase</keyword>
<dbReference type="AlphaFoldDB" id="A0A154VYE5"/>
<dbReference type="SUPFAM" id="SSF53335">
    <property type="entry name" value="S-adenosyl-L-methionine-dependent methyltransferases"/>
    <property type="match status" value="1"/>
</dbReference>
<dbReference type="RefSeq" id="WP_067557586.1">
    <property type="nucleotide sequence ID" value="NZ_LPXN01000123.1"/>
</dbReference>
<dbReference type="InterPro" id="IPR024775">
    <property type="entry name" value="DinB-like"/>
</dbReference>
<proteinExistence type="predicted"/>
<dbReference type="InterPro" id="IPR005532">
    <property type="entry name" value="SUMF_dom"/>
</dbReference>
<dbReference type="GO" id="GO:0052699">
    <property type="term" value="P:ergothioneine biosynthetic process"/>
    <property type="evidence" value="ECO:0007669"/>
    <property type="project" value="InterPro"/>
</dbReference>
<dbReference type="SUPFAM" id="SSF109854">
    <property type="entry name" value="DinB/YfiT-like putative metalloenzymes"/>
    <property type="match status" value="1"/>
</dbReference>
<evidence type="ECO:0000256" key="1">
    <source>
        <dbReference type="ARBA" id="ARBA00022603"/>
    </source>
</evidence>
<organism evidence="9 10">
    <name type="scientific">Oceanibaculum pacificum</name>
    <dbReference type="NCBI Taxonomy" id="580166"/>
    <lineage>
        <taxon>Bacteria</taxon>
        <taxon>Pseudomonadati</taxon>
        <taxon>Pseudomonadota</taxon>
        <taxon>Alphaproteobacteria</taxon>
        <taxon>Rhodospirillales</taxon>
        <taxon>Oceanibaculaceae</taxon>
        <taxon>Oceanibaculum</taxon>
    </lineage>
</organism>
<name>A0A154VYE5_9PROT</name>
<evidence type="ECO:0000256" key="2">
    <source>
        <dbReference type="ARBA" id="ARBA00022679"/>
    </source>
</evidence>
<dbReference type="NCBIfam" id="TIGR03438">
    <property type="entry name" value="egtD_ergothio"/>
    <property type="match status" value="1"/>
</dbReference>
<sequence>MSIAEKISSSPDALQERFRRVRDDSLDLAAGVGPEDQMLQSMPDASPMKWHLAHTSWFFEVFLLEEFLPGYTPFDEGFRYLFNSYYQAVGAQYPRPQRGLISRPNAAEVTAYRHHVDSHVQRLLDSADDTTREKIERLIEIGCNHEQQHQELMLTDLLHGFAQNPLSPAYRPWRQAPLHAVRPLSYAAVEETQVMIGHAGEGFCFDNEYPRHKALLQRHGLADRLVTNAEWLEFMADGGYDTPALWLSDGWAARQAEGWTAPLYWRQDGEGWTSMTLSGRRPIELEAPVVHVSYYEADAFARWADRRLPTEMEWEAAARGVARSGNLRSSGLLRPAAAAGGAGLQQMFGDVWEWTQSAYLPYPGYKAAEGAIGEYNGKFMINQMVLRGGSCVTPDDHIRASYRNFFYPHQRWQFCGLRLAADAADLAKVHGLPRQEAIDDVFQADVLTGLSRAQKMLPSKYLYDPEGSRLFEDICELPEYYVPGAERAVMEQALPHLAGLDIEDAALVEFGSGASVKTRRVLDSLPWISAYVPIDISAAHLAAAAASIDGDYPDLQVVPLAGDFTQRLTVPAEVRDRPLFGFFPGSTIGNFTPEEATGFLANARRLLAGGRLLIGADLRKDQAVLEAAYDDAQGVTAAFDLNLLARINRELGGDIDLAKFRHRAIWNEAKSRIEMHLESLADQTFGIAGWRFAMKRGETIHTENSHKFTVAQFTRLASEAGWRVERHWVNPAPEFAVFLLRDAA</sequence>
<feature type="domain" description="DinB-like" evidence="8">
    <location>
        <begin position="18"/>
        <end position="153"/>
    </location>
</feature>
<dbReference type="InterPro" id="IPR017806">
    <property type="entry name" value="EgtB"/>
</dbReference>
<dbReference type="EMBL" id="LPXN01000123">
    <property type="protein sequence ID" value="KZD06354.1"/>
    <property type="molecule type" value="Genomic_DNA"/>
</dbReference>
<feature type="domain" description="Sulfatase-modifying factor enzyme-like" evidence="6">
    <location>
        <begin position="201"/>
        <end position="322"/>
    </location>
</feature>
<dbReference type="Proteomes" id="UP000076400">
    <property type="component" value="Unassembled WGS sequence"/>
</dbReference>
<dbReference type="InterPro" id="IPR042095">
    <property type="entry name" value="SUMF_sf"/>
</dbReference>
<keyword evidence="2 9" id="KW-0808">Transferase</keyword>
<dbReference type="NCBIfam" id="TIGR03440">
    <property type="entry name" value="egtB_TIGR03440"/>
    <property type="match status" value="1"/>
</dbReference>
<keyword evidence="4" id="KW-0408">Iron</keyword>
<dbReference type="Pfam" id="PF12867">
    <property type="entry name" value="DinB_2"/>
    <property type="match status" value="1"/>
</dbReference>
<reference evidence="9 10" key="1">
    <citation type="submission" date="2015-12" db="EMBL/GenBank/DDBJ databases">
        <title>Genome sequence of Oceanibaculum pacificum MCCC 1A02656.</title>
        <authorList>
            <person name="Lu L."/>
            <person name="Lai Q."/>
            <person name="Shao Z."/>
            <person name="Qian P."/>
        </authorList>
    </citation>
    <scope>NUCLEOTIDE SEQUENCE [LARGE SCALE GENOMIC DNA]</scope>
    <source>
        <strain evidence="9 10">MCCC 1A02656</strain>
    </source>
</reference>
<dbReference type="GO" id="GO:0008168">
    <property type="term" value="F:methyltransferase activity"/>
    <property type="evidence" value="ECO:0007669"/>
    <property type="project" value="UniProtKB-KW"/>
</dbReference>
<feature type="domain" description="Sulfatase-modifying factor enzyme-like" evidence="6">
    <location>
        <begin position="340"/>
        <end position="420"/>
    </location>
</feature>
<dbReference type="STRING" id="580166.AUP43_10950"/>
<feature type="domain" description="Histidine-specific methyltransferase SAM-dependent" evidence="7">
    <location>
        <begin position="442"/>
        <end position="741"/>
    </location>
</feature>
<evidence type="ECO:0000259" key="7">
    <source>
        <dbReference type="Pfam" id="PF10017"/>
    </source>
</evidence>